<keyword evidence="3" id="KW-1185">Reference proteome</keyword>
<dbReference type="RefSeq" id="WP_132064391.1">
    <property type="nucleotide sequence ID" value="NZ_SMFN01000001.1"/>
</dbReference>
<name>A0A4R5D886_9FLAO</name>
<evidence type="ECO:0000259" key="1">
    <source>
        <dbReference type="Pfam" id="PF04443"/>
    </source>
</evidence>
<organism evidence="2 3">
    <name type="scientific">Flavobacterium sandaracinum</name>
    <dbReference type="NCBI Taxonomy" id="2541733"/>
    <lineage>
        <taxon>Bacteria</taxon>
        <taxon>Pseudomonadati</taxon>
        <taxon>Bacteroidota</taxon>
        <taxon>Flavobacteriia</taxon>
        <taxon>Flavobacteriales</taxon>
        <taxon>Flavobacteriaceae</taxon>
        <taxon>Flavobacterium</taxon>
    </lineage>
</organism>
<dbReference type="GO" id="GO:0008218">
    <property type="term" value="P:bioluminescence"/>
    <property type="evidence" value="ECO:0007669"/>
    <property type="project" value="InterPro"/>
</dbReference>
<dbReference type="AlphaFoldDB" id="A0A4R5D886"/>
<dbReference type="EMBL" id="SMFN01000001">
    <property type="protein sequence ID" value="TDE07564.1"/>
    <property type="molecule type" value="Genomic_DNA"/>
</dbReference>
<accession>A0A4R5D886</accession>
<feature type="domain" description="Acyl-protein synthetase LuxE" evidence="1">
    <location>
        <begin position="6"/>
        <end position="354"/>
    </location>
</feature>
<evidence type="ECO:0000313" key="3">
    <source>
        <dbReference type="Proteomes" id="UP000294644"/>
    </source>
</evidence>
<reference evidence="2 3" key="1">
    <citation type="submission" date="2019-03" db="EMBL/GenBank/DDBJ databases">
        <title>Flavobacterium LB-D12 sp. nov., isolated from arctic soil.</title>
        <authorList>
            <person name="Chaudhary D.K."/>
        </authorList>
    </citation>
    <scope>NUCLEOTIDE SEQUENCE [LARGE SCALE GENOMIC DNA]</scope>
    <source>
        <strain evidence="2 3">LB-D12</strain>
    </source>
</reference>
<gene>
    <name evidence="2" type="ORF">E0F91_00280</name>
</gene>
<dbReference type="Pfam" id="PF04443">
    <property type="entry name" value="LuxE"/>
    <property type="match status" value="1"/>
</dbReference>
<dbReference type="GO" id="GO:0047474">
    <property type="term" value="F:long-chain fatty acid--protein ligase activity"/>
    <property type="evidence" value="ECO:0007669"/>
    <property type="project" value="InterPro"/>
</dbReference>
<protein>
    <submittedName>
        <fullName evidence="2">Acyl-protein synthetase</fullName>
    </submittedName>
</protein>
<evidence type="ECO:0000313" key="2">
    <source>
        <dbReference type="EMBL" id="TDE07564.1"/>
    </source>
</evidence>
<dbReference type="Proteomes" id="UP000294644">
    <property type="component" value="Unassembled WGS sequence"/>
</dbReference>
<dbReference type="Gene3D" id="3.40.50.12780">
    <property type="entry name" value="N-terminal domain of ligase-like"/>
    <property type="match status" value="1"/>
</dbReference>
<dbReference type="InterPro" id="IPR007534">
    <property type="entry name" value="LuxE"/>
</dbReference>
<comment type="caution">
    <text evidence="2">The sequence shown here is derived from an EMBL/GenBank/DDBJ whole genome shotgun (WGS) entry which is preliminary data.</text>
</comment>
<proteinExistence type="predicted"/>
<sequence>MLDLSFLLDKDAFSFDNIRKRAIYKELLPQLVKHHYDNCLDYKKMLDVQSYDLSISILEDIPFLPVSLFKKYELKSMLDLDVYKVLKSSGTTGQNVSKIYLDKNNAALQQKVLLKIVSDFCQITRNPMLILDTSETIKNRLNFSARSAAILGFSLFGTDKCFAFDNDFKLDLSAVNLFLEKHRGKQIMLFGFTFIVWKYLYKQLVMQGIKLDLSDCILIHGGGWKKLKDEAVSNTEFKSSLKKQTSLKNIYDYYGMAEQTGSIYLECSEGHLHCSIFSEIIIRNATDFSECNIGEIGIVQVVSLLAQSYCGHSLLTEDLGKLIGIDDCKCGRKGKYFNITGRVEKSDDRGCSDTYEFN</sequence>
<dbReference type="InterPro" id="IPR042099">
    <property type="entry name" value="ANL_N_sf"/>
</dbReference>
<dbReference type="OrthoDB" id="182577at2"/>